<evidence type="ECO:0000313" key="13">
    <source>
        <dbReference type="EMBL" id="MFC4391048.1"/>
    </source>
</evidence>
<feature type="modified residue" description="4-aspartylphosphate" evidence="7">
    <location>
        <position position="1249"/>
    </location>
</feature>
<dbReference type="Pfam" id="PF00072">
    <property type="entry name" value="Response_reg"/>
    <property type="match status" value="1"/>
</dbReference>
<keyword evidence="8" id="KW-1133">Transmembrane helix</keyword>
<dbReference type="SUPFAM" id="SSF47384">
    <property type="entry name" value="Homodimeric domain of signal transducing histidine kinase"/>
    <property type="match status" value="1"/>
</dbReference>
<dbReference type="Gene3D" id="3.30.565.10">
    <property type="entry name" value="Histidine kinase-like ATPase, C-terminal domain"/>
    <property type="match status" value="1"/>
</dbReference>
<evidence type="ECO:0000256" key="3">
    <source>
        <dbReference type="ARBA" id="ARBA00022553"/>
    </source>
</evidence>
<dbReference type="InterPro" id="IPR003661">
    <property type="entry name" value="HisK_dim/P_dom"/>
</dbReference>
<evidence type="ECO:0000259" key="11">
    <source>
        <dbReference type="PROSITE" id="PS50109"/>
    </source>
</evidence>
<dbReference type="EC" id="2.7.13.3" evidence="2"/>
<dbReference type="Gene3D" id="2.60.40.10">
    <property type="entry name" value="Immunoglobulins"/>
    <property type="match status" value="1"/>
</dbReference>
<keyword evidence="8" id="KW-0472">Membrane</keyword>
<dbReference type="InterPro" id="IPR015943">
    <property type="entry name" value="WD40/YVTN_repeat-like_dom_sf"/>
</dbReference>
<dbReference type="Pfam" id="PF00512">
    <property type="entry name" value="HisKA"/>
    <property type="match status" value="1"/>
</dbReference>
<accession>A0ABV8W7J8</accession>
<dbReference type="InterPro" id="IPR036890">
    <property type="entry name" value="HATPase_C_sf"/>
</dbReference>
<dbReference type="SUPFAM" id="SSF46689">
    <property type="entry name" value="Homeodomain-like"/>
    <property type="match status" value="1"/>
</dbReference>
<dbReference type="SMART" id="SM00342">
    <property type="entry name" value="HTH_ARAC"/>
    <property type="match status" value="1"/>
</dbReference>
<dbReference type="PROSITE" id="PS00041">
    <property type="entry name" value="HTH_ARAC_FAMILY_1"/>
    <property type="match status" value="1"/>
</dbReference>
<dbReference type="PANTHER" id="PTHR43547">
    <property type="entry name" value="TWO-COMPONENT HISTIDINE KINASE"/>
    <property type="match status" value="1"/>
</dbReference>
<dbReference type="SUPFAM" id="SSF63829">
    <property type="entry name" value="Calcium-dependent phosphotriesterase"/>
    <property type="match status" value="3"/>
</dbReference>
<keyword evidence="9" id="KW-0732">Signal</keyword>
<dbReference type="Pfam" id="PF02518">
    <property type="entry name" value="HATPase_c"/>
    <property type="match status" value="1"/>
</dbReference>
<evidence type="ECO:0000256" key="7">
    <source>
        <dbReference type="PROSITE-ProRule" id="PRU00169"/>
    </source>
</evidence>
<dbReference type="InterPro" id="IPR001789">
    <property type="entry name" value="Sig_transdc_resp-reg_receiver"/>
</dbReference>
<dbReference type="SUPFAM" id="SSF52172">
    <property type="entry name" value="CheY-like"/>
    <property type="match status" value="1"/>
</dbReference>
<dbReference type="Gene3D" id="1.10.10.60">
    <property type="entry name" value="Homeodomain-like"/>
    <property type="match status" value="1"/>
</dbReference>
<dbReference type="InterPro" id="IPR011110">
    <property type="entry name" value="Reg_prop"/>
</dbReference>
<feature type="domain" description="HTH araC/xylS-type" evidence="10">
    <location>
        <begin position="1360"/>
        <end position="1459"/>
    </location>
</feature>
<dbReference type="Pfam" id="PF07495">
    <property type="entry name" value="Y_Y_Y"/>
    <property type="match status" value="1"/>
</dbReference>
<evidence type="ECO:0000256" key="6">
    <source>
        <dbReference type="ARBA" id="ARBA00023163"/>
    </source>
</evidence>
<gene>
    <name evidence="13" type="ORF">ACFOY0_08575</name>
</gene>
<dbReference type="InterPro" id="IPR009057">
    <property type="entry name" value="Homeodomain-like_sf"/>
</dbReference>
<feature type="chain" id="PRO_5045377411" description="histidine kinase" evidence="9">
    <location>
        <begin position="25"/>
        <end position="1462"/>
    </location>
</feature>
<dbReference type="RefSeq" id="WP_179006010.1">
    <property type="nucleotide sequence ID" value="NZ_JBHSCO010000002.1"/>
</dbReference>
<dbReference type="PROSITE" id="PS50109">
    <property type="entry name" value="HIS_KIN"/>
    <property type="match status" value="1"/>
</dbReference>
<sequence length="1462" mass="168617">MKFSKKNYYYALLFFLFSNLTSYSQQNYSFNHYLVEDGLPHNIINHIIQDKKGFMWFATTNGLSKYNGYRFKNYKTEATDKVLMKNNRIDWITEDAYGKIWMRTLSNKNKAYCFDPALNEFWGAELIPEVVKNNIEITQILPQKSGLVWLITKNNGCIAITNNSYSYQIFSKDNRRLNSNKVITVFEDHSKNSWILTERGIMQLKANQLQTNPKSLLGANEQSKTFYCALELEDEIWFGGADSNLLQYTKGTQNYRTHQLGLKGEIIILKKVDPSTVIAITEQADFCLLNIYTGQTSKFKTSDITNLEQKKINVIRLTQDLLWFTNNDEAGIYAVNIKTKKVSYFPAGADETGLTQFSVKATVLTNTKGEIWVQPNNGSFSKYDVATNRLIPFETTAYFPKGNFSNKFHIAYFDRQGNLWYNTQTAGIIKVTFSQNNFKALKIENPQIKLGIKDVRAMFQDKNENIWVANKQNQLILFDKNFKKLGCISPDGQLVPQAVWKKPIYSIIQDKESVIWIGTRGDGLFKFTQKDQHYSYQVQRFKNIENNPNSLSNDNIYTIFEDQSKRLWVGTLTGLNLIRKRGNTLDFINQNGRLKNTLLEKHLHIRCIKQDKQGILYIGSTTGLLVVDGKKRFPELVSSIKVYEKTQQETACPKSNDIIDFCMTKSGQAFIATADGGISKVTTRDASGYPKEFKHYTQKEGLPSNNILSLLEDNDQNLWITTDYILTRFNPRAELFEVYSEVKPIMTFNNFTEATRIKLQSGELLFGYAEGLLHFFPNQIKSNNTIPTLALTDFQVYNQNSNNAPFNLSYSIDSNPVIELKHNQNFFNIEFAALDYINPENIKYAYKLEGFDENWNYTNDQHAAFYTNVPKGNYIFKVKSTNSQGNWVANERQINITVQPAIWNTWIAYIIYSMLVLGIIWGINHVVLTMYRLKTNTQMEKDMFEMKHKFFIDISHELRTPLTLITGPVDYLINDSGTSEVVKKQLTYVSQNTNRLQRLVNQILDFRKIQDQKLQISEINLTVFANDIFNNFLETAQERNITYLFEVEGEDFRLWADKSALEKILMNLLSNAFKYTPDGKSITLKITKTSNQLQLQVIDSGLGIQEDFQNRIFNRFSSYNTNANNPSTGIGLSMVKELVEQHHAEITFSSKANEGSTFTLRFKIGHNHFNDDVEILNEEPTAIIEIAKEENTIQKTNEKVKVLVVEDDLNLRTFIKNVLEEDYEVIEAEDGEDGYQKIVENTPDFVISDIMMPKLNGVDLLKKIRNNIETSHVPVVLLTAKTTIESQLEGMNYGADDYITKPFSVSYLRARIVNLLEQRKRLQSIFENYDKNTLKNEPSPKEDYEPKPHLVSDKDEEIMRKIMDCIEENIDNNEFSVEILGSTVGLNRTTLYYKIKSLTGYSPVEFIRDIRIKRAAQLLSDSQLLIKEIADMTGFSDMKYFTKSFKNKYGDTPTEYRQKHKA</sequence>
<feature type="domain" description="Response regulatory" evidence="12">
    <location>
        <begin position="1201"/>
        <end position="1316"/>
    </location>
</feature>
<evidence type="ECO:0000259" key="12">
    <source>
        <dbReference type="PROSITE" id="PS50110"/>
    </source>
</evidence>
<dbReference type="InterPro" id="IPR011123">
    <property type="entry name" value="Y_Y_Y"/>
</dbReference>
<dbReference type="CDD" id="cd00082">
    <property type="entry name" value="HisKA"/>
    <property type="match status" value="1"/>
</dbReference>
<dbReference type="InterPro" id="IPR004358">
    <property type="entry name" value="Sig_transdc_His_kin-like_C"/>
</dbReference>
<evidence type="ECO:0000256" key="1">
    <source>
        <dbReference type="ARBA" id="ARBA00000085"/>
    </source>
</evidence>
<dbReference type="InterPro" id="IPR003594">
    <property type="entry name" value="HATPase_dom"/>
</dbReference>
<dbReference type="Proteomes" id="UP001595719">
    <property type="component" value="Unassembled WGS sequence"/>
</dbReference>
<dbReference type="EMBL" id="JBHSCO010000002">
    <property type="protein sequence ID" value="MFC4391048.1"/>
    <property type="molecule type" value="Genomic_DNA"/>
</dbReference>
<dbReference type="InterPro" id="IPR005467">
    <property type="entry name" value="His_kinase_dom"/>
</dbReference>
<reference evidence="14" key="1">
    <citation type="journal article" date="2019" name="Int. J. Syst. Evol. Microbiol.">
        <title>The Global Catalogue of Microorganisms (GCM) 10K type strain sequencing project: providing services to taxonomists for standard genome sequencing and annotation.</title>
        <authorList>
            <consortium name="The Broad Institute Genomics Platform"/>
            <consortium name="The Broad Institute Genome Sequencing Center for Infectious Disease"/>
            <person name="Wu L."/>
            <person name="Ma J."/>
        </authorList>
    </citation>
    <scope>NUCLEOTIDE SEQUENCE [LARGE SCALE GENOMIC DNA]</scope>
    <source>
        <strain evidence="14">CGMCC 1.15345</strain>
    </source>
</reference>
<dbReference type="InterPro" id="IPR018062">
    <property type="entry name" value="HTH_AraC-typ_CS"/>
</dbReference>
<dbReference type="InterPro" id="IPR018060">
    <property type="entry name" value="HTH_AraC"/>
</dbReference>
<comment type="catalytic activity">
    <reaction evidence="1">
        <text>ATP + protein L-histidine = ADP + protein N-phospho-L-histidine.</text>
        <dbReference type="EC" id="2.7.13.3"/>
    </reaction>
</comment>
<evidence type="ECO:0000256" key="2">
    <source>
        <dbReference type="ARBA" id="ARBA00012438"/>
    </source>
</evidence>
<keyword evidence="14" id="KW-1185">Reference proteome</keyword>
<dbReference type="SMART" id="SM00448">
    <property type="entry name" value="REC"/>
    <property type="match status" value="1"/>
</dbReference>
<name>A0ABV8W7J8_9FLAO</name>
<organism evidence="13 14">
    <name type="scientific">Flavobacterium quisquiliarum</name>
    <dbReference type="NCBI Taxonomy" id="1834436"/>
    <lineage>
        <taxon>Bacteria</taxon>
        <taxon>Pseudomonadati</taxon>
        <taxon>Bacteroidota</taxon>
        <taxon>Flavobacteriia</taxon>
        <taxon>Flavobacteriales</taxon>
        <taxon>Flavobacteriaceae</taxon>
        <taxon>Flavobacterium</taxon>
    </lineage>
</organism>
<proteinExistence type="predicted"/>
<protein>
    <recommendedName>
        <fullName evidence="2">histidine kinase</fullName>
        <ecNumber evidence="2">2.7.13.3</ecNumber>
    </recommendedName>
</protein>
<dbReference type="InterPro" id="IPR013783">
    <property type="entry name" value="Ig-like_fold"/>
</dbReference>
<evidence type="ECO:0000259" key="10">
    <source>
        <dbReference type="PROSITE" id="PS01124"/>
    </source>
</evidence>
<dbReference type="Pfam" id="PF12833">
    <property type="entry name" value="HTH_18"/>
    <property type="match status" value="1"/>
</dbReference>
<dbReference type="Gene3D" id="1.10.287.130">
    <property type="match status" value="1"/>
</dbReference>
<dbReference type="InterPro" id="IPR036097">
    <property type="entry name" value="HisK_dim/P_sf"/>
</dbReference>
<dbReference type="InterPro" id="IPR011006">
    <property type="entry name" value="CheY-like_superfamily"/>
</dbReference>
<evidence type="ECO:0000256" key="4">
    <source>
        <dbReference type="ARBA" id="ARBA00023015"/>
    </source>
</evidence>
<keyword evidence="8" id="KW-0812">Transmembrane</keyword>
<feature type="signal peptide" evidence="9">
    <location>
        <begin position="1"/>
        <end position="24"/>
    </location>
</feature>
<keyword evidence="6" id="KW-0804">Transcription</keyword>
<dbReference type="PANTHER" id="PTHR43547:SF2">
    <property type="entry name" value="HYBRID SIGNAL TRANSDUCTION HISTIDINE KINASE C"/>
    <property type="match status" value="1"/>
</dbReference>
<dbReference type="CDD" id="cd17574">
    <property type="entry name" value="REC_OmpR"/>
    <property type="match status" value="1"/>
</dbReference>
<evidence type="ECO:0000313" key="14">
    <source>
        <dbReference type="Proteomes" id="UP001595719"/>
    </source>
</evidence>
<dbReference type="SMART" id="SM00388">
    <property type="entry name" value="HisKA"/>
    <property type="match status" value="1"/>
</dbReference>
<feature type="transmembrane region" description="Helical" evidence="8">
    <location>
        <begin position="906"/>
        <end position="931"/>
    </location>
</feature>
<comment type="caution">
    <text evidence="13">The sequence shown here is derived from an EMBL/GenBank/DDBJ whole genome shotgun (WGS) entry which is preliminary data.</text>
</comment>
<dbReference type="Pfam" id="PF07494">
    <property type="entry name" value="Reg_prop"/>
    <property type="match status" value="3"/>
</dbReference>
<dbReference type="Gene3D" id="2.130.10.10">
    <property type="entry name" value="YVTN repeat-like/Quinoprotein amine dehydrogenase"/>
    <property type="match status" value="3"/>
</dbReference>
<keyword evidence="5" id="KW-0238">DNA-binding</keyword>
<dbReference type="SUPFAM" id="SSF55874">
    <property type="entry name" value="ATPase domain of HSP90 chaperone/DNA topoisomerase II/histidine kinase"/>
    <property type="match status" value="1"/>
</dbReference>
<dbReference type="PROSITE" id="PS50110">
    <property type="entry name" value="RESPONSE_REGULATORY"/>
    <property type="match status" value="1"/>
</dbReference>
<keyword evidence="4" id="KW-0805">Transcription regulation</keyword>
<feature type="domain" description="Histidine kinase" evidence="11">
    <location>
        <begin position="953"/>
        <end position="1166"/>
    </location>
</feature>
<dbReference type="Gene3D" id="3.40.50.2300">
    <property type="match status" value="1"/>
</dbReference>
<keyword evidence="3 7" id="KW-0597">Phosphoprotein</keyword>
<evidence type="ECO:0000256" key="9">
    <source>
        <dbReference type="SAM" id="SignalP"/>
    </source>
</evidence>
<dbReference type="PROSITE" id="PS01124">
    <property type="entry name" value="HTH_ARAC_FAMILY_2"/>
    <property type="match status" value="1"/>
</dbReference>
<evidence type="ECO:0000256" key="5">
    <source>
        <dbReference type="ARBA" id="ARBA00023125"/>
    </source>
</evidence>
<evidence type="ECO:0000256" key="8">
    <source>
        <dbReference type="SAM" id="Phobius"/>
    </source>
</evidence>
<dbReference type="PRINTS" id="PR00344">
    <property type="entry name" value="BCTRLSENSOR"/>
</dbReference>
<dbReference type="SMART" id="SM00387">
    <property type="entry name" value="HATPase_c"/>
    <property type="match status" value="1"/>
</dbReference>